<feature type="transmembrane region" description="Helical" evidence="6">
    <location>
        <begin position="343"/>
        <end position="360"/>
    </location>
</feature>
<dbReference type="Proteomes" id="UP001477870">
    <property type="component" value="Unassembled WGS sequence"/>
</dbReference>
<evidence type="ECO:0000256" key="6">
    <source>
        <dbReference type="SAM" id="Phobius"/>
    </source>
</evidence>
<evidence type="ECO:0000313" key="8">
    <source>
        <dbReference type="EMBL" id="MEM5501179.1"/>
    </source>
</evidence>
<evidence type="ECO:0000256" key="3">
    <source>
        <dbReference type="ARBA" id="ARBA00022989"/>
    </source>
</evidence>
<evidence type="ECO:0000256" key="4">
    <source>
        <dbReference type="ARBA" id="ARBA00023136"/>
    </source>
</evidence>
<dbReference type="Gene3D" id="3.30.750.24">
    <property type="entry name" value="STAS domain"/>
    <property type="match status" value="1"/>
</dbReference>
<organism evidence="8 9">
    <name type="scientific">Ahrensia kielensis</name>
    <dbReference type="NCBI Taxonomy" id="76980"/>
    <lineage>
        <taxon>Bacteria</taxon>
        <taxon>Pseudomonadati</taxon>
        <taxon>Pseudomonadota</taxon>
        <taxon>Alphaproteobacteria</taxon>
        <taxon>Hyphomicrobiales</taxon>
        <taxon>Ahrensiaceae</taxon>
        <taxon>Ahrensia</taxon>
    </lineage>
</organism>
<reference evidence="8 9" key="1">
    <citation type="submission" date="2024-03" db="EMBL/GenBank/DDBJ databases">
        <title>Community enrichment and isolation of bacterial strains for fucoidan degradation.</title>
        <authorList>
            <person name="Sichert A."/>
        </authorList>
    </citation>
    <scope>NUCLEOTIDE SEQUENCE [LARGE SCALE GENOMIC DNA]</scope>
    <source>
        <strain evidence="8 9">AS62</strain>
    </source>
</reference>
<feature type="transmembrane region" description="Helical" evidence="6">
    <location>
        <begin position="149"/>
        <end position="167"/>
    </location>
</feature>
<sequence>MSEEAHPWRERGRQFQGYLNELFYMPPWIKTISKDTLRSDLIAGLTGATLVLPQAVAFAAIAGLPPEYGFYAAIVTAIVAALCGSSLHAVSGPTTPISALVFVSLVGSFQPGTDSYISAAITLAFLVGIYQFALGIARLGGMVDFVSHSVMTGFMTGAALLIALSQVRHALGVEIPRPDELVEFTVGIYEKFPEVNPYSVGIAAFAFFIGIAIKKWRPLWPNYLIALAAATGISIWLSGQSTSVATVGAIETVIPKFVLPDFSLSSLRDLSSAAFAIAMVGLLEAMSVARAIGLKSGQMVDNNREFLGQGASNIVGSFFQCYPGSASFTRSGVNYEAGAQTPLATIFSAIFLFIILLLVAPWFAYVPIPAMAGVIILVAWRLVDLQEIKHIFSTSASEAVIAGITFFSAILINLEFAIYAGVLLSLGLFLNSTSKPSIGIGVPDPNSKRRTFSGSGIGSGNETLPECPQLMIARLDGPLYFGSVEYLRKQFRRFEIERKDQTSMIFIVKGIGEIDMPGADLLIEEANRRRKRGGSFHLQTKTPKTISKLARFKVIKELGREFIHLSKGDAIAGVVPTLDKSICATCTKRIFFECEAQPKPVPEEILEQMNEAKSEASSANVQPAKTQSAE</sequence>
<keyword evidence="2 6" id="KW-0812">Transmembrane</keyword>
<feature type="compositionally biased region" description="Polar residues" evidence="5">
    <location>
        <begin position="615"/>
        <end position="630"/>
    </location>
</feature>
<evidence type="ECO:0000313" key="9">
    <source>
        <dbReference type="Proteomes" id="UP001477870"/>
    </source>
</evidence>
<feature type="transmembrane region" description="Helical" evidence="6">
    <location>
        <begin position="270"/>
        <end position="289"/>
    </location>
</feature>
<evidence type="ECO:0000259" key="7">
    <source>
        <dbReference type="PROSITE" id="PS50801"/>
    </source>
</evidence>
<feature type="transmembrane region" description="Helical" evidence="6">
    <location>
        <begin position="68"/>
        <end position="87"/>
    </location>
</feature>
<feature type="transmembrane region" description="Helical" evidence="6">
    <location>
        <begin position="366"/>
        <end position="383"/>
    </location>
</feature>
<feature type="transmembrane region" description="Helical" evidence="6">
    <location>
        <begin position="116"/>
        <end position="137"/>
    </location>
</feature>
<proteinExistence type="predicted"/>
<dbReference type="InterPro" id="IPR002645">
    <property type="entry name" value="STAS_dom"/>
</dbReference>
<dbReference type="InterPro" id="IPR036513">
    <property type="entry name" value="STAS_dom_sf"/>
</dbReference>
<evidence type="ECO:0000256" key="1">
    <source>
        <dbReference type="ARBA" id="ARBA00004141"/>
    </source>
</evidence>
<dbReference type="CDD" id="cd07042">
    <property type="entry name" value="STAS_SulP_like_sulfate_transporter"/>
    <property type="match status" value="1"/>
</dbReference>
<dbReference type="Pfam" id="PF00916">
    <property type="entry name" value="Sulfate_transp"/>
    <property type="match status" value="1"/>
</dbReference>
<feature type="region of interest" description="Disordered" evidence="5">
    <location>
        <begin position="608"/>
        <end position="630"/>
    </location>
</feature>
<evidence type="ECO:0000256" key="2">
    <source>
        <dbReference type="ARBA" id="ARBA00022692"/>
    </source>
</evidence>
<evidence type="ECO:0000256" key="5">
    <source>
        <dbReference type="SAM" id="MobiDB-lite"/>
    </source>
</evidence>
<protein>
    <submittedName>
        <fullName evidence="8">SulP family inorganic anion transporter</fullName>
    </submittedName>
</protein>
<dbReference type="SUPFAM" id="SSF52091">
    <property type="entry name" value="SpoIIaa-like"/>
    <property type="match status" value="1"/>
</dbReference>
<dbReference type="EMBL" id="JBBMQO010000003">
    <property type="protein sequence ID" value="MEM5501179.1"/>
    <property type="molecule type" value="Genomic_DNA"/>
</dbReference>
<dbReference type="RefSeq" id="WP_018688248.1">
    <property type="nucleotide sequence ID" value="NZ_JBBMQO010000003.1"/>
</dbReference>
<feature type="transmembrane region" description="Helical" evidence="6">
    <location>
        <begin position="41"/>
        <end position="62"/>
    </location>
</feature>
<dbReference type="Pfam" id="PF01740">
    <property type="entry name" value="STAS"/>
    <property type="match status" value="1"/>
</dbReference>
<gene>
    <name evidence="8" type="ORF">WNY59_06215</name>
</gene>
<comment type="caution">
    <text evidence="8">The sequence shown here is derived from an EMBL/GenBank/DDBJ whole genome shotgun (WGS) entry which is preliminary data.</text>
</comment>
<comment type="subcellular location">
    <subcellularLocation>
        <location evidence="1">Membrane</location>
        <topology evidence="1">Multi-pass membrane protein</topology>
    </subcellularLocation>
</comment>
<dbReference type="InterPro" id="IPR001902">
    <property type="entry name" value="SLC26A/SulP_fam"/>
</dbReference>
<accession>A0ABU9T5Z3</accession>
<feature type="transmembrane region" description="Helical" evidence="6">
    <location>
        <begin position="225"/>
        <end position="250"/>
    </location>
</feature>
<keyword evidence="4 6" id="KW-0472">Membrane</keyword>
<feature type="transmembrane region" description="Helical" evidence="6">
    <location>
        <begin position="195"/>
        <end position="213"/>
    </location>
</feature>
<dbReference type="PANTHER" id="PTHR11814">
    <property type="entry name" value="SULFATE TRANSPORTER"/>
    <property type="match status" value="1"/>
</dbReference>
<dbReference type="InterPro" id="IPR011547">
    <property type="entry name" value="SLC26A/SulP_dom"/>
</dbReference>
<keyword evidence="3 6" id="KW-1133">Transmembrane helix</keyword>
<dbReference type="PROSITE" id="PS50801">
    <property type="entry name" value="STAS"/>
    <property type="match status" value="1"/>
</dbReference>
<keyword evidence="9" id="KW-1185">Reference proteome</keyword>
<feature type="domain" description="STAS" evidence="7">
    <location>
        <begin position="460"/>
        <end position="574"/>
    </location>
</feature>
<name>A0ABU9T5Z3_9HYPH</name>
<feature type="transmembrane region" description="Helical" evidence="6">
    <location>
        <begin position="404"/>
        <end position="430"/>
    </location>
</feature>